<comment type="similarity">
    <text evidence="3">Belongs to the exportin family.</text>
</comment>
<dbReference type="InterPro" id="IPR016024">
    <property type="entry name" value="ARM-type_fold"/>
</dbReference>
<dbReference type="GO" id="GO:0006611">
    <property type="term" value="P:protein export from nucleus"/>
    <property type="evidence" value="ECO:0007669"/>
    <property type="project" value="TreeGrafter"/>
</dbReference>
<sequence length="1186" mass="134976">MPSARRLATGANATPQKKQQRDNDTERPHIHSSSHLISNSCYIRGVDTGLPLHYTHHSSNFVSMDNAILAQIDEACFRLYNPRGPNDRLAAEQVLSPLFPTFAESTFGSVSNANPSVPMTPYEAVVHCEMVLERSQSPYAHTFVTGHLKTLVTGHFSLFTPAQKIELRNFVLNFLNQHLSLPPFVESGLAQLFCVVTKLGWFNDEVFRTALSDVSVFSNASTHHQIIGVQILGQLVAEMNQPSSTKNMTRHRKTAVNFRDTQLMQIFQISLNALKSLVSKGISLEKRDMNRMQEGVLTLMRNCLQFDFIGTNPDESSDDVGSIQLPSQWQPLICDGDTLQTIYDAYKRFPPPQSSIAMECLSMISSTRRSIFSEENRTKFLSWVLDATGETLRTQIGLQDANNFHEFCRMLARLKMVHQLTELVDKPQFMDWIELVTRFTVKSFEPTCWRTHSVLYLIQFWARMVATFPNSSGQRQSAYDTLEKMSVEVTKGFIESRIQSVGTGVEDDGGLFSGDEGSLSAILEHLANMARLRYEDTSAFIGNVFDVLAREYQDAIKIASSEIVSEELKARLDVVEAKFTWCVHIMGACVCARTPYQSAEEHDLIDGDLVSKIFQLMNVNQSWVNQSGSAFGNEKLDLSFLYFFQQFRKSYISLGESVQRQSRVYQRLQEVFNLGDQNSVLNVVVQKLGHNLRFWANSQAIIKGTLELLNDLASGYSSVKLLRKAETTQIILANHNSENFPFLDILGNFPSRVLYYSALCRLLFASDEDQDIQFFDFVASWTRRFDEFLPVTDVTVYRQPHVKTLLEGLFRDLRGFVSACSTKRQYMLFFDWFYPYCPVLVRALEANCDNTCAQAILKFFNEFAQNKSQRLNFDVSSRNGILLFRETSKVVSTYGRLALSSTVQDDSMKWVQQYKGFTMCFNILRWSLSGKYVNFGVFGLYNDPALTDALDVIFQLLVRTPQGDLLQYHKLALAVFAFLDVFSAEQLQSLTDIPTTVFAYVLRACAEGLRSSDTMISSQACATIDHIASYVLKQSLMANSATPNKPQQNNPAGQFLVRRAQETPEIFPFLLVRLLEVVLFEDSPNQWSLSRPLLPLILLQKDYFDYYTSQLVSSQLSERREILSKAIQQLMDGVEYNLYPKNRDRFTQQLLNFRREITQTVAGPHEENTQKRVNLLKQLASYTLHQ</sequence>
<keyword evidence="11" id="KW-1185">Reference proteome</keyword>
<name>A0A507DBB0_9FUNG</name>
<evidence type="ECO:0000259" key="9">
    <source>
        <dbReference type="Pfam" id="PF25795"/>
    </source>
</evidence>
<dbReference type="SUPFAM" id="SSF48371">
    <property type="entry name" value="ARM repeat"/>
    <property type="match status" value="1"/>
</dbReference>
<dbReference type="Proteomes" id="UP000317494">
    <property type="component" value="Unassembled WGS sequence"/>
</dbReference>
<organism evidence="10 11">
    <name type="scientific">Synchytrium endobioticum</name>
    <dbReference type="NCBI Taxonomy" id="286115"/>
    <lineage>
        <taxon>Eukaryota</taxon>
        <taxon>Fungi</taxon>
        <taxon>Fungi incertae sedis</taxon>
        <taxon>Chytridiomycota</taxon>
        <taxon>Chytridiomycota incertae sedis</taxon>
        <taxon>Chytridiomycetes</taxon>
        <taxon>Synchytriales</taxon>
        <taxon>Synchytriaceae</taxon>
        <taxon>Synchytrium</taxon>
    </lineage>
</organism>
<keyword evidence="6" id="KW-0653">Protein transport</keyword>
<comment type="caution">
    <text evidence="10">The sequence shown here is derived from an EMBL/GenBank/DDBJ whole genome shotgun (WGS) entry which is preliminary data.</text>
</comment>
<keyword evidence="7" id="KW-0539">Nucleus</keyword>
<keyword evidence="5" id="KW-0963">Cytoplasm</keyword>
<gene>
    <name evidence="10" type="ORF">SeMB42_g02798</name>
</gene>
<dbReference type="PANTHER" id="PTHR12596">
    <property type="entry name" value="EXPORTIN 4,7-RELATED"/>
    <property type="match status" value="1"/>
</dbReference>
<evidence type="ECO:0000256" key="5">
    <source>
        <dbReference type="ARBA" id="ARBA00022490"/>
    </source>
</evidence>
<dbReference type="AlphaFoldDB" id="A0A507DBB0"/>
<dbReference type="Pfam" id="PF25795">
    <property type="entry name" value="TPR_XPO7"/>
    <property type="match status" value="1"/>
</dbReference>
<evidence type="ECO:0000256" key="8">
    <source>
        <dbReference type="SAM" id="MobiDB-lite"/>
    </source>
</evidence>
<feature type="domain" description="Exportin-7/Ran-binding protein 17 TPR repeats" evidence="9">
    <location>
        <begin position="515"/>
        <end position="747"/>
    </location>
</feature>
<dbReference type="STRING" id="286115.A0A507DBB0"/>
<evidence type="ECO:0000256" key="6">
    <source>
        <dbReference type="ARBA" id="ARBA00022927"/>
    </source>
</evidence>
<dbReference type="VEuPathDB" id="FungiDB:SeMB42_g02798"/>
<dbReference type="PANTHER" id="PTHR12596:SF2">
    <property type="entry name" value="EXPORTIN-7 ISOFORM X1"/>
    <property type="match status" value="1"/>
</dbReference>
<dbReference type="InterPro" id="IPR044189">
    <property type="entry name" value="XPO4/7-like"/>
</dbReference>
<dbReference type="GO" id="GO:0005737">
    <property type="term" value="C:cytoplasm"/>
    <property type="evidence" value="ECO:0007669"/>
    <property type="project" value="UniProtKB-SubCell"/>
</dbReference>
<proteinExistence type="inferred from homology"/>
<keyword evidence="4" id="KW-0813">Transport</keyword>
<dbReference type="Gene3D" id="1.25.10.10">
    <property type="entry name" value="Leucine-rich Repeat Variant"/>
    <property type="match status" value="1"/>
</dbReference>
<dbReference type="GO" id="GO:0005643">
    <property type="term" value="C:nuclear pore"/>
    <property type="evidence" value="ECO:0007669"/>
    <property type="project" value="TreeGrafter"/>
</dbReference>
<dbReference type="EMBL" id="QEAN01000091">
    <property type="protein sequence ID" value="TPX48932.1"/>
    <property type="molecule type" value="Genomic_DNA"/>
</dbReference>
<dbReference type="GO" id="GO:0005049">
    <property type="term" value="F:nuclear export signal receptor activity"/>
    <property type="evidence" value="ECO:0007669"/>
    <property type="project" value="InterPro"/>
</dbReference>
<reference evidence="10 11" key="1">
    <citation type="journal article" date="2019" name="Sci. Rep.">
        <title>Comparative genomics of chytrid fungi reveal insights into the obligate biotrophic and pathogenic lifestyle of Synchytrium endobioticum.</title>
        <authorList>
            <person name="van de Vossenberg B.T.L.H."/>
            <person name="Warris S."/>
            <person name="Nguyen H.D.T."/>
            <person name="van Gent-Pelzer M.P.E."/>
            <person name="Joly D.L."/>
            <person name="van de Geest H.C."/>
            <person name="Bonants P.J.M."/>
            <person name="Smith D.S."/>
            <person name="Levesque C.A."/>
            <person name="van der Lee T.A.J."/>
        </authorList>
    </citation>
    <scope>NUCLEOTIDE SEQUENCE [LARGE SCALE GENOMIC DNA]</scope>
    <source>
        <strain evidence="10 11">MB42</strain>
    </source>
</reference>
<evidence type="ECO:0000256" key="2">
    <source>
        <dbReference type="ARBA" id="ARBA00004496"/>
    </source>
</evidence>
<protein>
    <recommendedName>
        <fullName evidence="9">Exportin-7/Ran-binding protein 17 TPR repeats domain-containing protein</fullName>
    </recommendedName>
</protein>
<comment type="subcellular location">
    <subcellularLocation>
        <location evidence="2">Cytoplasm</location>
    </subcellularLocation>
    <subcellularLocation>
        <location evidence="1">Nucleus</location>
    </subcellularLocation>
</comment>
<dbReference type="InterPro" id="IPR011989">
    <property type="entry name" value="ARM-like"/>
</dbReference>
<evidence type="ECO:0000313" key="11">
    <source>
        <dbReference type="Proteomes" id="UP000317494"/>
    </source>
</evidence>
<feature type="compositionally biased region" description="Basic and acidic residues" evidence="8">
    <location>
        <begin position="19"/>
        <end position="29"/>
    </location>
</feature>
<evidence type="ECO:0000256" key="7">
    <source>
        <dbReference type="ARBA" id="ARBA00023242"/>
    </source>
</evidence>
<dbReference type="InterPro" id="IPR057947">
    <property type="entry name" value="TPR_XPO7/RBP17"/>
</dbReference>
<evidence type="ECO:0000256" key="4">
    <source>
        <dbReference type="ARBA" id="ARBA00022448"/>
    </source>
</evidence>
<evidence type="ECO:0000256" key="3">
    <source>
        <dbReference type="ARBA" id="ARBA00009466"/>
    </source>
</evidence>
<accession>A0A507DBB0</accession>
<feature type="region of interest" description="Disordered" evidence="8">
    <location>
        <begin position="1"/>
        <end position="33"/>
    </location>
</feature>
<evidence type="ECO:0000313" key="10">
    <source>
        <dbReference type="EMBL" id="TPX48932.1"/>
    </source>
</evidence>
<evidence type="ECO:0000256" key="1">
    <source>
        <dbReference type="ARBA" id="ARBA00004123"/>
    </source>
</evidence>